<comment type="cofactor">
    <cofactor evidence="1">
        <name>FAD</name>
        <dbReference type="ChEBI" id="CHEBI:57692"/>
    </cofactor>
</comment>
<comment type="catalytic activity">
    <reaction evidence="10">
        <text>2 reduced [2Fe-2S]-[ferredoxin] + NADP(+) + H(+) = 2 oxidized [2Fe-2S]-[ferredoxin] + NADPH</text>
        <dbReference type="Rhea" id="RHEA:20125"/>
        <dbReference type="Rhea" id="RHEA-COMP:10000"/>
        <dbReference type="Rhea" id="RHEA-COMP:10001"/>
        <dbReference type="ChEBI" id="CHEBI:15378"/>
        <dbReference type="ChEBI" id="CHEBI:33737"/>
        <dbReference type="ChEBI" id="CHEBI:33738"/>
        <dbReference type="ChEBI" id="CHEBI:57783"/>
        <dbReference type="ChEBI" id="CHEBI:58349"/>
        <dbReference type="EC" id="1.18.1.2"/>
    </reaction>
</comment>
<dbReference type="SUPFAM" id="SSF63380">
    <property type="entry name" value="Riboflavin synthase domain-like"/>
    <property type="match status" value="1"/>
</dbReference>
<dbReference type="GO" id="GO:0004324">
    <property type="term" value="F:ferredoxin-NADP+ reductase activity"/>
    <property type="evidence" value="ECO:0007669"/>
    <property type="project" value="UniProtKB-EC"/>
</dbReference>
<evidence type="ECO:0000256" key="1">
    <source>
        <dbReference type="ARBA" id="ARBA00001974"/>
    </source>
</evidence>
<dbReference type="Pfam" id="PF00970">
    <property type="entry name" value="FAD_binding_6"/>
    <property type="match status" value="1"/>
</dbReference>
<keyword evidence="8" id="KW-0560">Oxidoreductase</keyword>
<dbReference type="Proteomes" id="UP000065261">
    <property type="component" value="Chromosome II"/>
</dbReference>
<dbReference type="GO" id="GO:0000166">
    <property type="term" value="F:nucleotide binding"/>
    <property type="evidence" value="ECO:0007669"/>
    <property type="project" value="UniProtKB-KW"/>
</dbReference>
<dbReference type="InterPro" id="IPR017938">
    <property type="entry name" value="Riboflavin_synthase-like_b-brl"/>
</dbReference>
<evidence type="ECO:0000256" key="3">
    <source>
        <dbReference type="ARBA" id="ARBA00013223"/>
    </source>
</evidence>
<evidence type="ECO:0000256" key="6">
    <source>
        <dbReference type="ARBA" id="ARBA00022827"/>
    </source>
</evidence>
<comment type="cofactor">
    <cofactor evidence="9">
        <name>[2Fe-2S] cluster</name>
        <dbReference type="ChEBI" id="CHEBI:190135"/>
    </cofactor>
</comment>
<keyword evidence="4" id="KW-0285">Flavoprotein</keyword>
<dbReference type="InterPro" id="IPR017927">
    <property type="entry name" value="FAD-bd_FR_type"/>
</dbReference>
<proteinExistence type="inferred from homology"/>
<dbReference type="InterPro" id="IPR008333">
    <property type="entry name" value="Cbr1-like_FAD-bd_dom"/>
</dbReference>
<dbReference type="Gene3D" id="3.40.50.80">
    <property type="entry name" value="Nucleotide-binding domain of ferredoxin-NADP reductase (FNR) module"/>
    <property type="match status" value="1"/>
</dbReference>
<evidence type="ECO:0000313" key="12">
    <source>
        <dbReference type="EMBL" id="ALS34622.1"/>
    </source>
</evidence>
<evidence type="ECO:0000256" key="5">
    <source>
        <dbReference type="ARBA" id="ARBA00022741"/>
    </source>
</evidence>
<dbReference type="CDD" id="cd06195">
    <property type="entry name" value="FNR1"/>
    <property type="match status" value="1"/>
</dbReference>
<evidence type="ECO:0000256" key="7">
    <source>
        <dbReference type="ARBA" id="ARBA00022857"/>
    </source>
</evidence>
<evidence type="ECO:0000256" key="8">
    <source>
        <dbReference type="ARBA" id="ARBA00023002"/>
    </source>
</evidence>
<keyword evidence="6" id="KW-0274">FAD</keyword>
<keyword evidence="5" id="KW-0547">Nucleotide-binding</keyword>
<evidence type="ECO:0000259" key="11">
    <source>
        <dbReference type="PROSITE" id="PS51384"/>
    </source>
</evidence>
<dbReference type="PROSITE" id="PS51384">
    <property type="entry name" value="FAD_FR"/>
    <property type="match status" value="1"/>
</dbReference>
<reference evidence="12 13" key="1">
    <citation type="submission" date="2015-03" db="EMBL/GenBank/DDBJ databases">
        <authorList>
            <person name="Murphy D."/>
        </authorList>
    </citation>
    <scope>NUCLEOTIDE SEQUENCE [LARGE SCALE GENOMIC DNA]</scope>
    <source>
        <strain evidence="12 13">KMM 520</strain>
    </source>
</reference>
<feature type="domain" description="FAD-binding FR-type" evidence="11">
    <location>
        <begin position="2"/>
        <end position="101"/>
    </location>
</feature>
<dbReference type="Pfam" id="PF00175">
    <property type="entry name" value="NAD_binding_1"/>
    <property type="match status" value="1"/>
</dbReference>
<dbReference type="InterPro" id="IPR001433">
    <property type="entry name" value="OxRdtase_FAD/NAD-bd"/>
</dbReference>
<evidence type="ECO:0000256" key="2">
    <source>
        <dbReference type="ARBA" id="ARBA00008312"/>
    </source>
</evidence>
<dbReference type="RefSeq" id="WP_058374681.1">
    <property type="nucleotide sequence ID" value="NZ_CP011035.1"/>
</dbReference>
<evidence type="ECO:0000256" key="4">
    <source>
        <dbReference type="ARBA" id="ARBA00022630"/>
    </source>
</evidence>
<dbReference type="GO" id="GO:0042167">
    <property type="term" value="P:heme catabolic process"/>
    <property type="evidence" value="ECO:0007669"/>
    <property type="project" value="TreeGrafter"/>
</dbReference>
<dbReference type="AlphaFoldDB" id="A0A0U2XBE2"/>
<dbReference type="OrthoDB" id="9784483at2"/>
<dbReference type="InterPro" id="IPR039261">
    <property type="entry name" value="FNR_nucleotide-bd"/>
</dbReference>
<protein>
    <recommendedName>
        <fullName evidence="3">ferredoxin--NADP(+) reductase</fullName>
        <ecNumber evidence="3">1.18.1.2</ecNumber>
    </recommendedName>
</protein>
<dbReference type="EMBL" id="CP011035">
    <property type="protein sequence ID" value="ALS34622.1"/>
    <property type="molecule type" value="Genomic_DNA"/>
</dbReference>
<dbReference type="PANTHER" id="PTHR47878">
    <property type="entry name" value="OXIDOREDUCTASE FAD/NAD(P)-BINDING DOMAIN PROTEIN"/>
    <property type="match status" value="1"/>
</dbReference>
<evidence type="ECO:0000256" key="9">
    <source>
        <dbReference type="ARBA" id="ARBA00034078"/>
    </source>
</evidence>
<accession>A0A0U2XBE2</accession>
<evidence type="ECO:0000313" key="13">
    <source>
        <dbReference type="Proteomes" id="UP000065261"/>
    </source>
</evidence>
<keyword evidence="7" id="KW-0521">NADP</keyword>
<dbReference type="SUPFAM" id="SSF52343">
    <property type="entry name" value="Ferredoxin reductase-like, C-terminal NADP-linked domain"/>
    <property type="match status" value="1"/>
</dbReference>
<dbReference type="EC" id="1.18.1.2" evidence="3"/>
<dbReference type="InterPro" id="IPR033892">
    <property type="entry name" value="FNR_bac"/>
</dbReference>
<name>A0A0U2XBE2_9GAMM</name>
<dbReference type="PATRIC" id="fig|1315283.4.peg.3214"/>
<dbReference type="Gene3D" id="2.40.30.10">
    <property type="entry name" value="Translation factors"/>
    <property type="match status" value="1"/>
</dbReference>
<dbReference type="GO" id="GO:0034599">
    <property type="term" value="P:cellular response to oxidative stress"/>
    <property type="evidence" value="ECO:0007669"/>
    <property type="project" value="TreeGrafter"/>
</dbReference>
<dbReference type="InterPro" id="IPR051930">
    <property type="entry name" value="FNR_type-1"/>
</dbReference>
<sequence>MSNWVDATVKTITWWTDSLFSITVNADVEPFKAGQFTKLSIMDGDKRIARAYSYVNAPDDPNLEFYLINVVDGLLSSHLAKLQPGDNVLIERRATGFFTLDEIPASEQLWMLSTGTALGPFLSMLQQSEVWQKYQHINLVHGVRLNDDLSYQELINTLLEAHPTQLNYIPVVSREQAEVGLHGRITDMIANKQLFSHVGLNATPENAQFMICGNPQMVKDTTELLIKQNYQRNRRRTPGHITVEQYW</sequence>
<comment type="similarity">
    <text evidence="2">Belongs to the ferredoxin--NADP reductase type 1 family.</text>
</comment>
<evidence type="ECO:0000256" key="10">
    <source>
        <dbReference type="ARBA" id="ARBA00047776"/>
    </source>
</evidence>
<organism evidence="12">
    <name type="scientific">Pseudoalteromonas translucida KMM 520</name>
    <dbReference type="NCBI Taxonomy" id="1315283"/>
    <lineage>
        <taxon>Bacteria</taxon>
        <taxon>Pseudomonadati</taxon>
        <taxon>Pseudomonadota</taxon>
        <taxon>Gammaproteobacteria</taxon>
        <taxon>Alteromonadales</taxon>
        <taxon>Pseudoalteromonadaceae</taxon>
        <taxon>Pseudoalteromonas</taxon>
    </lineage>
</organism>
<gene>
    <name evidence="12" type="primary">fpr</name>
    <name evidence="12" type="ORF">PTRA_b0089</name>
</gene>
<dbReference type="PANTHER" id="PTHR47878:SF1">
    <property type="entry name" value="FLAVODOXIN_FERREDOXIN--NADP REDUCTASE"/>
    <property type="match status" value="1"/>
</dbReference>
<dbReference type="KEGG" id="ptn:PTRA_b0089"/>